<accession>A0A5J4R1G7</accession>
<organism evidence="1">
    <name type="scientific">termite gut metagenome</name>
    <dbReference type="NCBI Taxonomy" id="433724"/>
    <lineage>
        <taxon>unclassified sequences</taxon>
        <taxon>metagenomes</taxon>
        <taxon>organismal metagenomes</taxon>
    </lineage>
</organism>
<sequence length="674" mass="75224">GYDIMFTLRPLASPDATIGQDGSAAGLLEVDTLKSALRMRPQGNYSVLLEHTGSLIEIVFEHSLENRVVEIGLQGTPVHPYSIDHSRYLCIVPSGSNHITLTTKTEEAEYQYALDVDSGTKTNTRYVFAVTYLPPPPPPPYSDMVLHTSIISPWSDTTGDDAILKEVKVLYAKEVYIEGYTGAITLMASHTLVRLYPYPNPQEEGESIYYIPSTVLKDRTIDSLLLEEHAKNILIGRHTNDINPINLKVDSNGKLLFRKAKDGNILINTVDELLLVNTDLKSNYKQEADIDLSCISTRNWEPIGNFESSFKGIYDGNGYAIHFLNMDIKEITSWNPDRLENPGGYFSDKGKFFYWMLPAGAVGLFGVNTGTIKNVHIVSGTMSVSEIKREDTKSIALGAICGYNNGGYITSCTNKAELKVHTILNKDEKGYSDNVFTVGGICGTSRGSIEYSINYGDIIIENGFFKQLLTGGICGNLYSRYETDKIKINSCINHGNMLYSGFSSEQIGELTFLHGGISGTMYYNYKSSLRETIQHISNCYNTGNIIHKGTTITYGTFSGIVAMVFFPLSTYSCKISSCYNIGKIEIEPLATDDGQMIWDPIICGIFELCEPPFLPYRPSIENCFYDATIWKIIRHGNKEQFLVITWEEYNKEEVEDYKKIADKKNSRINPGILS</sequence>
<dbReference type="EMBL" id="SNRY01001975">
    <property type="protein sequence ID" value="KAA6327532.1"/>
    <property type="molecule type" value="Genomic_DNA"/>
</dbReference>
<gene>
    <name evidence="1" type="ORF">EZS27_023486</name>
</gene>
<comment type="caution">
    <text evidence="1">The sequence shown here is derived from an EMBL/GenBank/DDBJ whole genome shotgun (WGS) entry which is preliminary data.</text>
</comment>
<feature type="non-terminal residue" evidence="1">
    <location>
        <position position="1"/>
    </location>
</feature>
<evidence type="ECO:0008006" key="2">
    <source>
        <dbReference type="Google" id="ProtNLM"/>
    </source>
</evidence>
<proteinExistence type="predicted"/>
<name>A0A5J4R1G7_9ZZZZ</name>
<dbReference type="AlphaFoldDB" id="A0A5J4R1G7"/>
<dbReference type="Gene3D" id="2.160.20.110">
    <property type="match status" value="1"/>
</dbReference>
<reference evidence="1" key="1">
    <citation type="submission" date="2019-03" db="EMBL/GenBank/DDBJ databases">
        <title>Single cell metagenomics reveals metabolic interactions within the superorganism composed of flagellate Streblomastix strix and complex community of Bacteroidetes bacteria on its surface.</title>
        <authorList>
            <person name="Treitli S.C."/>
            <person name="Kolisko M."/>
            <person name="Husnik F."/>
            <person name="Keeling P."/>
            <person name="Hampl V."/>
        </authorList>
    </citation>
    <scope>NUCLEOTIDE SEQUENCE</scope>
    <source>
        <strain evidence="1">STM</strain>
    </source>
</reference>
<protein>
    <recommendedName>
        <fullName evidence="2">GLUG domain-containing protein</fullName>
    </recommendedName>
</protein>
<evidence type="ECO:0000313" key="1">
    <source>
        <dbReference type="EMBL" id="KAA6327532.1"/>
    </source>
</evidence>